<feature type="compositionally biased region" description="Polar residues" evidence="1">
    <location>
        <begin position="138"/>
        <end position="148"/>
    </location>
</feature>
<keyword evidence="2" id="KW-0812">Transmembrane</keyword>
<dbReference type="AlphaFoldDB" id="A0A699Z6V2"/>
<keyword evidence="2" id="KW-0472">Membrane</keyword>
<name>A0A699Z6V2_HAELA</name>
<proteinExistence type="predicted"/>
<gene>
    <name evidence="3" type="ORF">HaLaN_06679</name>
</gene>
<protein>
    <submittedName>
        <fullName evidence="3">Peptidase_M14 domain-containing protein</fullName>
    </submittedName>
</protein>
<feature type="non-terminal residue" evidence="3">
    <location>
        <position position="1"/>
    </location>
</feature>
<evidence type="ECO:0000313" key="3">
    <source>
        <dbReference type="EMBL" id="GFH11212.1"/>
    </source>
</evidence>
<dbReference type="SUPFAM" id="SSF53187">
    <property type="entry name" value="Zn-dependent exopeptidases"/>
    <property type="match status" value="1"/>
</dbReference>
<evidence type="ECO:0000256" key="2">
    <source>
        <dbReference type="SAM" id="Phobius"/>
    </source>
</evidence>
<evidence type="ECO:0000313" key="4">
    <source>
        <dbReference type="Proteomes" id="UP000485058"/>
    </source>
</evidence>
<comment type="caution">
    <text evidence="3">The sequence shown here is derived from an EMBL/GenBank/DDBJ whole genome shotgun (WGS) entry which is preliminary data.</text>
</comment>
<sequence>MVVTVALGGLDTNSSSRARILMVPPEAQEALRILKTIHKDLFTSECVVGSGGKSVGYLAHGTATDYMFERLKVPMAYTWEIYGDMKAPFSDCFRMFNPLTQEHVDRVIAIWMRAIFRMVELMPSHPVIAAQQLFPAKGTTTSHPSSKGNKLKDEPSVETKSTLGSLGPLSQPLLQEASNRLWGQVMLGAAGVAVVGVFVYRFYRKSGDAGAAKPEGKAGAWA</sequence>
<accession>A0A699Z6V2</accession>
<organism evidence="3 4">
    <name type="scientific">Haematococcus lacustris</name>
    <name type="common">Green alga</name>
    <name type="synonym">Haematococcus pluvialis</name>
    <dbReference type="NCBI Taxonomy" id="44745"/>
    <lineage>
        <taxon>Eukaryota</taxon>
        <taxon>Viridiplantae</taxon>
        <taxon>Chlorophyta</taxon>
        <taxon>core chlorophytes</taxon>
        <taxon>Chlorophyceae</taxon>
        <taxon>CS clade</taxon>
        <taxon>Chlamydomonadales</taxon>
        <taxon>Haematococcaceae</taxon>
        <taxon>Haematococcus</taxon>
    </lineage>
</organism>
<evidence type="ECO:0000256" key="1">
    <source>
        <dbReference type="SAM" id="MobiDB-lite"/>
    </source>
</evidence>
<dbReference type="EMBL" id="BLLF01000384">
    <property type="protein sequence ID" value="GFH11212.1"/>
    <property type="molecule type" value="Genomic_DNA"/>
</dbReference>
<feature type="transmembrane region" description="Helical" evidence="2">
    <location>
        <begin position="181"/>
        <end position="203"/>
    </location>
</feature>
<reference evidence="3 4" key="1">
    <citation type="submission" date="2020-02" db="EMBL/GenBank/DDBJ databases">
        <title>Draft genome sequence of Haematococcus lacustris strain NIES-144.</title>
        <authorList>
            <person name="Morimoto D."/>
            <person name="Nakagawa S."/>
            <person name="Yoshida T."/>
            <person name="Sawayama S."/>
        </authorList>
    </citation>
    <scope>NUCLEOTIDE SEQUENCE [LARGE SCALE GENOMIC DNA]</scope>
    <source>
        <strain evidence="3 4">NIES-144</strain>
    </source>
</reference>
<keyword evidence="4" id="KW-1185">Reference proteome</keyword>
<dbReference type="Proteomes" id="UP000485058">
    <property type="component" value="Unassembled WGS sequence"/>
</dbReference>
<feature type="region of interest" description="Disordered" evidence="1">
    <location>
        <begin position="138"/>
        <end position="164"/>
    </location>
</feature>
<keyword evidence="2" id="KW-1133">Transmembrane helix</keyword>